<keyword evidence="5" id="KW-0720">Serine protease</keyword>
<dbReference type="PRINTS" id="PR00722">
    <property type="entry name" value="CHYMOTRYPSIN"/>
</dbReference>
<dbReference type="PANTHER" id="PTHR24258:SF136">
    <property type="entry name" value="GH06673P-RELATED"/>
    <property type="match status" value="1"/>
</dbReference>
<evidence type="ECO:0000313" key="9">
    <source>
        <dbReference type="Proteomes" id="UP001154114"/>
    </source>
</evidence>
<organism evidence="8 9">
    <name type="scientific">Chrysodeixis includens</name>
    <name type="common">Soybean looper</name>
    <name type="synonym">Pseudoplusia includens</name>
    <dbReference type="NCBI Taxonomy" id="689277"/>
    <lineage>
        <taxon>Eukaryota</taxon>
        <taxon>Metazoa</taxon>
        <taxon>Ecdysozoa</taxon>
        <taxon>Arthropoda</taxon>
        <taxon>Hexapoda</taxon>
        <taxon>Insecta</taxon>
        <taxon>Pterygota</taxon>
        <taxon>Neoptera</taxon>
        <taxon>Endopterygota</taxon>
        <taxon>Lepidoptera</taxon>
        <taxon>Glossata</taxon>
        <taxon>Ditrysia</taxon>
        <taxon>Noctuoidea</taxon>
        <taxon>Noctuidae</taxon>
        <taxon>Plusiinae</taxon>
        <taxon>Chrysodeixis</taxon>
    </lineage>
</organism>
<dbReference type="FunFam" id="2.40.10.10:FF:000028">
    <property type="entry name" value="Serine protease easter"/>
    <property type="match status" value="1"/>
</dbReference>
<name>A0A9P0BY92_CHRIL</name>
<evidence type="ECO:0000256" key="1">
    <source>
        <dbReference type="ARBA" id="ARBA00022729"/>
    </source>
</evidence>
<sequence>MLVFILMCGFSAVYVNCQVITGSSPGVPVEIGQNCYNFVVNEPGKCIPYKDCEMAKIDEKFNVKPELCLVNKTTKYNLVCCLNKTMHDRVDYNKLDDNASAGLCFLNQPIYREPTDPRTRGKKAWQMCLKYQEEYMLAKQNYTRTVYAGSGGVDAKDREFPHMALLGYGKNFSEAQFHCGGSLISDRYVLTAAHCRYSPGLGYVSYAVLGILFRNQKLKQENIYGIKNIIKYPLYKPPKKYHDIALLEMDRRVTFDIGVIPACLHVGDEDTNQAYATGWGYLGKAKDLATVLQKIPLWPVSNETCLSKFSPYKRHLPDGIDEASQMCYGDDGKPRDTCEGDSGGPLQIMSKKVYCTFTILGVTSFGITACGEIGFPGVYTRVSNYIPWIEGIVWPKEQDQFLSSNIYFQN</sequence>
<reference evidence="8" key="1">
    <citation type="submission" date="2021-12" db="EMBL/GenBank/DDBJ databases">
        <authorList>
            <person name="King R."/>
        </authorList>
    </citation>
    <scope>NUCLEOTIDE SEQUENCE</scope>
</reference>
<dbReference type="SUPFAM" id="SSF50494">
    <property type="entry name" value="Trypsin-like serine proteases"/>
    <property type="match status" value="1"/>
</dbReference>
<keyword evidence="5" id="KW-0378">Hydrolase</keyword>
<dbReference type="GO" id="GO:0006508">
    <property type="term" value="P:proteolysis"/>
    <property type="evidence" value="ECO:0007669"/>
    <property type="project" value="UniProtKB-KW"/>
</dbReference>
<proteinExistence type="inferred from homology"/>
<dbReference type="InterPro" id="IPR001314">
    <property type="entry name" value="Peptidase_S1A"/>
</dbReference>
<dbReference type="CDD" id="cd00190">
    <property type="entry name" value="Tryp_SPc"/>
    <property type="match status" value="1"/>
</dbReference>
<dbReference type="EMBL" id="LR824031">
    <property type="protein sequence ID" value="CAH0599408.1"/>
    <property type="molecule type" value="Genomic_DNA"/>
</dbReference>
<feature type="signal peptide" evidence="6">
    <location>
        <begin position="1"/>
        <end position="17"/>
    </location>
</feature>
<feature type="chain" id="PRO_5040217924" description="Peptidase S1 domain-containing protein" evidence="6">
    <location>
        <begin position="18"/>
        <end position="410"/>
    </location>
</feature>
<accession>A0A9P0BY92</accession>
<dbReference type="InterPro" id="IPR009003">
    <property type="entry name" value="Peptidase_S1_PA"/>
</dbReference>
<keyword evidence="9" id="KW-1185">Reference proteome</keyword>
<gene>
    <name evidence="8" type="ORF">CINC_LOCUS8709</name>
</gene>
<dbReference type="PROSITE" id="PS00134">
    <property type="entry name" value="TRYPSIN_HIS"/>
    <property type="match status" value="1"/>
</dbReference>
<feature type="domain" description="Peptidase S1" evidence="7">
    <location>
        <begin position="146"/>
        <end position="394"/>
    </location>
</feature>
<evidence type="ECO:0000256" key="3">
    <source>
        <dbReference type="ARBA" id="ARBA00023180"/>
    </source>
</evidence>
<dbReference type="AlphaFoldDB" id="A0A9P0BY92"/>
<evidence type="ECO:0000256" key="5">
    <source>
        <dbReference type="RuleBase" id="RU363034"/>
    </source>
</evidence>
<comment type="similarity">
    <text evidence="4">Belongs to the peptidase S1 family. CLIP subfamily.</text>
</comment>
<dbReference type="InterPro" id="IPR018114">
    <property type="entry name" value="TRYPSIN_HIS"/>
</dbReference>
<dbReference type="PROSITE" id="PS00135">
    <property type="entry name" value="TRYPSIN_SER"/>
    <property type="match status" value="1"/>
</dbReference>
<dbReference type="InterPro" id="IPR043504">
    <property type="entry name" value="Peptidase_S1_PA_chymotrypsin"/>
</dbReference>
<evidence type="ECO:0000256" key="4">
    <source>
        <dbReference type="ARBA" id="ARBA00024195"/>
    </source>
</evidence>
<protein>
    <recommendedName>
        <fullName evidence="7">Peptidase S1 domain-containing protein</fullName>
    </recommendedName>
</protein>
<dbReference type="OrthoDB" id="6339452at2759"/>
<dbReference type="SMART" id="SM00020">
    <property type="entry name" value="Tryp_SPc"/>
    <property type="match status" value="1"/>
</dbReference>
<evidence type="ECO:0000259" key="7">
    <source>
        <dbReference type="PROSITE" id="PS50240"/>
    </source>
</evidence>
<dbReference type="Pfam" id="PF00089">
    <property type="entry name" value="Trypsin"/>
    <property type="match status" value="1"/>
</dbReference>
<dbReference type="Proteomes" id="UP001154114">
    <property type="component" value="Chromosome 28"/>
</dbReference>
<evidence type="ECO:0000256" key="2">
    <source>
        <dbReference type="ARBA" id="ARBA00023157"/>
    </source>
</evidence>
<dbReference type="PROSITE" id="PS50240">
    <property type="entry name" value="TRYPSIN_DOM"/>
    <property type="match status" value="1"/>
</dbReference>
<dbReference type="Gene3D" id="2.40.10.10">
    <property type="entry name" value="Trypsin-like serine proteases"/>
    <property type="match status" value="2"/>
</dbReference>
<dbReference type="GO" id="GO:0004252">
    <property type="term" value="F:serine-type endopeptidase activity"/>
    <property type="evidence" value="ECO:0007669"/>
    <property type="project" value="InterPro"/>
</dbReference>
<dbReference type="InterPro" id="IPR001254">
    <property type="entry name" value="Trypsin_dom"/>
</dbReference>
<keyword evidence="2" id="KW-1015">Disulfide bond</keyword>
<keyword evidence="3" id="KW-0325">Glycoprotein</keyword>
<evidence type="ECO:0000313" key="8">
    <source>
        <dbReference type="EMBL" id="CAH0599408.1"/>
    </source>
</evidence>
<dbReference type="InterPro" id="IPR033116">
    <property type="entry name" value="TRYPSIN_SER"/>
</dbReference>
<keyword evidence="5" id="KW-0645">Protease</keyword>
<dbReference type="PANTHER" id="PTHR24258">
    <property type="entry name" value="SERINE PROTEASE-RELATED"/>
    <property type="match status" value="1"/>
</dbReference>
<evidence type="ECO:0000256" key="6">
    <source>
        <dbReference type="SAM" id="SignalP"/>
    </source>
</evidence>
<keyword evidence="1 6" id="KW-0732">Signal</keyword>